<evidence type="ECO:0000256" key="1">
    <source>
        <dbReference type="SAM" id="MobiDB-lite"/>
    </source>
</evidence>
<feature type="transmembrane region" description="Helical" evidence="2">
    <location>
        <begin position="84"/>
        <end position="104"/>
    </location>
</feature>
<feature type="transmembrane region" description="Helical" evidence="2">
    <location>
        <begin position="33"/>
        <end position="52"/>
    </location>
</feature>
<evidence type="ECO:0000313" key="4">
    <source>
        <dbReference type="Proteomes" id="UP000307808"/>
    </source>
</evidence>
<gene>
    <name evidence="3" type="ORF">FC770_10720</name>
</gene>
<reference evidence="3 4" key="1">
    <citation type="submission" date="2019-04" db="EMBL/GenBank/DDBJ databases">
        <authorList>
            <person name="Dong K."/>
        </authorList>
    </citation>
    <scope>NUCLEOTIDE SEQUENCE [LARGE SCALE GENOMIC DNA]</scope>
    <source>
        <strain evidence="4">dk3543</strain>
    </source>
</reference>
<dbReference type="AlphaFoldDB" id="A0A4U2YL44"/>
<evidence type="ECO:0000313" key="3">
    <source>
        <dbReference type="EMBL" id="TKI61295.1"/>
    </source>
</evidence>
<feature type="transmembrane region" description="Helical" evidence="2">
    <location>
        <begin position="161"/>
        <end position="179"/>
    </location>
</feature>
<evidence type="ECO:0000256" key="2">
    <source>
        <dbReference type="SAM" id="Phobius"/>
    </source>
</evidence>
<feature type="transmembrane region" description="Helical" evidence="2">
    <location>
        <begin position="364"/>
        <end position="380"/>
    </location>
</feature>
<dbReference type="OrthoDB" id="5143280at2"/>
<feature type="compositionally biased region" description="Basic residues" evidence="1">
    <location>
        <begin position="16"/>
        <end position="30"/>
    </location>
</feature>
<feature type="transmembrane region" description="Helical" evidence="2">
    <location>
        <begin position="133"/>
        <end position="149"/>
    </location>
</feature>
<feature type="transmembrane region" description="Helical" evidence="2">
    <location>
        <begin position="341"/>
        <end position="358"/>
    </location>
</feature>
<feature type="transmembrane region" description="Helical" evidence="2">
    <location>
        <begin position="58"/>
        <end position="77"/>
    </location>
</feature>
<feature type="transmembrane region" description="Helical" evidence="2">
    <location>
        <begin position="110"/>
        <end position="126"/>
    </location>
</feature>
<proteinExistence type="predicted"/>
<organism evidence="3 4">
    <name type="scientific">Nocardioides jishulii</name>
    <dbReference type="NCBI Taxonomy" id="2575440"/>
    <lineage>
        <taxon>Bacteria</taxon>
        <taxon>Bacillati</taxon>
        <taxon>Actinomycetota</taxon>
        <taxon>Actinomycetes</taxon>
        <taxon>Propionibacteriales</taxon>
        <taxon>Nocardioidaceae</taxon>
        <taxon>Nocardioides</taxon>
    </lineage>
</organism>
<dbReference type="RefSeq" id="WP_137066134.1">
    <property type="nucleotide sequence ID" value="NZ_CP040748.1"/>
</dbReference>
<dbReference type="EMBL" id="SZPY01000003">
    <property type="protein sequence ID" value="TKI61295.1"/>
    <property type="molecule type" value="Genomic_DNA"/>
</dbReference>
<sequence length="621" mass="65008">MSEASAPTSAAERGGSARKRREKPEHRRSRPGGSPVLLILGLVVVVPSVMVADHFGSGPAGIIGGLVGLFSLVALMGGSLRADLRVAAVLAPLLVVAAVAPRLLAQDSRPAAIGLVVLLGFVAALLPGLGPRFANTGLGLGMTTLYAYAYATHGTADDQQVVAAAVSGVVVALLVRVLFGIADASKPTREQVAQALEAEDTEATVAAFDAWLSDGRPRWLATVLGEGSRFRVALRRAQLDAATPSAEPTMTALRARCAALADQVRAKRPPSDATPDVPVAPVPPDAPAALREASASLDTVEKAVRERDTTAVVLDRGTRRALRDAVMHPSARLRSVRMRHAVRTAFGLLVMLLVTAPLDPSDPLVVTVLMATFSILQASWRDTLAKARTKVVGVVVGAAAVAVILLAAPSSWLMPISALSLALGLWYVVTRPALGGAFMVMVSVGFNSVTRDLDATELLVQYTALTACAVVVGLVLGFVVVPAFRPAALRQRIQSATEATAEALRAAADGASPTTPEVVALHRDATQKQGELVPDHDKLDDRQLAELDRLREGLRDLTTIADTASLDRAALVGAVELLSSDGERGPFEVPASDGLTSTMWDLAEQSVAAERYLLRTLPSRS</sequence>
<feature type="transmembrane region" description="Helical" evidence="2">
    <location>
        <begin position="425"/>
        <end position="446"/>
    </location>
</feature>
<comment type="caution">
    <text evidence="3">The sequence shown here is derived from an EMBL/GenBank/DDBJ whole genome shotgun (WGS) entry which is preliminary data.</text>
</comment>
<feature type="transmembrane region" description="Helical" evidence="2">
    <location>
        <begin position="392"/>
        <end position="413"/>
    </location>
</feature>
<feature type="transmembrane region" description="Helical" evidence="2">
    <location>
        <begin position="458"/>
        <end position="484"/>
    </location>
</feature>
<keyword evidence="2" id="KW-1133">Transmembrane helix</keyword>
<name>A0A4U2YL44_9ACTN</name>
<keyword evidence="4" id="KW-1185">Reference proteome</keyword>
<feature type="region of interest" description="Disordered" evidence="1">
    <location>
        <begin position="1"/>
        <end position="32"/>
    </location>
</feature>
<keyword evidence="2" id="KW-0812">Transmembrane</keyword>
<evidence type="ECO:0008006" key="5">
    <source>
        <dbReference type="Google" id="ProtNLM"/>
    </source>
</evidence>
<keyword evidence="2" id="KW-0472">Membrane</keyword>
<protein>
    <recommendedName>
        <fullName evidence="5">FUSC family protein</fullName>
    </recommendedName>
</protein>
<accession>A0A4U2YL44</accession>
<dbReference type="Proteomes" id="UP000307808">
    <property type="component" value="Unassembled WGS sequence"/>
</dbReference>